<evidence type="ECO:0000259" key="8">
    <source>
        <dbReference type="Pfam" id="PF13359"/>
    </source>
</evidence>
<evidence type="ECO:0000256" key="5">
    <source>
        <dbReference type="ARBA" id="ARBA00022723"/>
    </source>
</evidence>
<dbReference type="GO" id="GO:0004518">
    <property type="term" value="F:nuclease activity"/>
    <property type="evidence" value="ECO:0007669"/>
    <property type="project" value="UniProtKB-KW"/>
</dbReference>
<evidence type="ECO:0000256" key="1">
    <source>
        <dbReference type="ARBA" id="ARBA00001968"/>
    </source>
</evidence>
<comment type="cofactor">
    <cofactor evidence="1">
        <name>a divalent metal cation</name>
        <dbReference type="ChEBI" id="CHEBI:60240"/>
    </cofactor>
</comment>
<reference evidence="9" key="1">
    <citation type="submission" date="2022-12" db="EMBL/GenBank/DDBJ databases">
        <title>Chromosome-level genome assembly of the bean flower thrips Megalurothrips usitatus.</title>
        <authorList>
            <person name="Ma L."/>
            <person name="Liu Q."/>
            <person name="Li H."/>
            <person name="Cai W."/>
        </authorList>
    </citation>
    <scope>NUCLEOTIDE SEQUENCE</scope>
    <source>
        <strain evidence="9">Cailab_2022a</strain>
    </source>
</reference>
<comment type="similarity">
    <text evidence="3">Belongs to the HARBI1 family.</text>
</comment>
<gene>
    <name evidence="9" type="ORF">ONE63_011314</name>
</gene>
<evidence type="ECO:0000256" key="6">
    <source>
        <dbReference type="ARBA" id="ARBA00022801"/>
    </source>
</evidence>
<dbReference type="GO" id="GO:0016787">
    <property type="term" value="F:hydrolase activity"/>
    <property type="evidence" value="ECO:0007669"/>
    <property type="project" value="UniProtKB-KW"/>
</dbReference>
<evidence type="ECO:0000256" key="4">
    <source>
        <dbReference type="ARBA" id="ARBA00022722"/>
    </source>
</evidence>
<protein>
    <recommendedName>
        <fullName evidence="8">DDE Tnp4 domain-containing protein</fullName>
    </recommendedName>
</protein>
<dbReference type="PANTHER" id="PTHR22930">
    <property type="match status" value="1"/>
</dbReference>
<proteinExistence type="inferred from homology"/>
<name>A0AAV7X3D8_9NEOP</name>
<keyword evidence="6" id="KW-0378">Hydrolase</keyword>
<evidence type="ECO:0000256" key="3">
    <source>
        <dbReference type="ARBA" id="ARBA00006958"/>
    </source>
</evidence>
<sequence>MEEEEDDYEQLMMAVARIAVQEIMDMEEGILIENVGETWFYFTVNIDEYHSLGEPCFKMHFRMSRTVFEDLVRTVHHHLVERGRLRRERRPFIDIMLMVVWLMATPDSFRSVASRFGVQPYTLWYFYSYVIEALRELAPTFITWPSRQERVVIKNFFQRHTGFPGVVGSIDGTHINISAPLDFPRQYVNRHDAYSINVQCVVDHTLLVRQVHIGEVGSMNDQRVFRRSPLYHNLLQRDARYLEVDEHLVGDGGYTLADYLLTSFANNGHLTTEQLNFNRRLSQCRVRVESAFARAKGKWRRLKYIHARYQGILIDHITASFVLHNFTVLSGERVWEGHEVDVPILGREMLCNEGHINEDGDVHEEMDDEQLQHEAEGRGEEKILHLMQNVLPNPE</sequence>
<dbReference type="Proteomes" id="UP001075354">
    <property type="component" value="Unassembled WGS sequence"/>
</dbReference>
<dbReference type="Pfam" id="PF13359">
    <property type="entry name" value="DDE_Tnp_4"/>
    <property type="match status" value="1"/>
</dbReference>
<accession>A0AAV7X3D8</accession>
<dbReference type="AlphaFoldDB" id="A0AAV7X3D8"/>
<evidence type="ECO:0000313" key="9">
    <source>
        <dbReference type="EMBL" id="KAJ1519072.1"/>
    </source>
</evidence>
<keyword evidence="7" id="KW-0539">Nucleus</keyword>
<dbReference type="EMBL" id="JAPTSV010000786">
    <property type="protein sequence ID" value="KAJ1519072.1"/>
    <property type="molecule type" value="Genomic_DNA"/>
</dbReference>
<dbReference type="GO" id="GO:0005634">
    <property type="term" value="C:nucleus"/>
    <property type="evidence" value="ECO:0007669"/>
    <property type="project" value="UniProtKB-SubCell"/>
</dbReference>
<dbReference type="GO" id="GO:0046872">
    <property type="term" value="F:metal ion binding"/>
    <property type="evidence" value="ECO:0007669"/>
    <property type="project" value="UniProtKB-KW"/>
</dbReference>
<organism evidence="9 10">
    <name type="scientific">Megalurothrips usitatus</name>
    <name type="common">bean blossom thrips</name>
    <dbReference type="NCBI Taxonomy" id="439358"/>
    <lineage>
        <taxon>Eukaryota</taxon>
        <taxon>Metazoa</taxon>
        <taxon>Ecdysozoa</taxon>
        <taxon>Arthropoda</taxon>
        <taxon>Hexapoda</taxon>
        <taxon>Insecta</taxon>
        <taxon>Pterygota</taxon>
        <taxon>Neoptera</taxon>
        <taxon>Paraneoptera</taxon>
        <taxon>Thysanoptera</taxon>
        <taxon>Terebrantia</taxon>
        <taxon>Thripoidea</taxon>
        <taxon>Thripidae</taxon>
        <taxon>Megalurothrips</taxon>
    </lineage>
</organism>
<keyword evidence="5" id="KW-0479">Metal-binding</keyword>
<feature type="domain" description="DDE Tnp4" evidence="8">
    <location>
        <begin position="170"/>
        <end position="325"/>
    </location>
</feature>
<keyword evidence="4" id="KW-0540">Nuclease</keyword>
<dbReference type="PANTHER" id="PTHR22930:SF85">
    <property type="entry name" value="GH03217P-RELATED"/>
    <property type="match status" value="1"/>
</dbReference>
<evidence type="ECO:0000256" key="2">
    <source>
        <dbReference type="ARBA" id="ARBA00004123"/>
    </source>
</evidence>
<keyword evidence="10" id="KW-1185">Reference proteome</keyword>
<dbReference type="InterPro" id="IPR027806">
    <property type="entry name" value="HARBI1_dom"/>
</dbReference>
<evidence type="ECO:0000313" key="10">
    <source>
        <dbReference type="Proteomes" id="UP001075354"/>
    </source>
</evidence>
<dbReference type="InterPro" id="IPR045249">
    <property type="entry name" value="HARBI1-like"/>
</dbReference>
<comment type="caution">
    <text evidence="9">The sequence shown here is derived from an EMBL/GenBank/DDBJ whole genome shotgun (WGS) entry which is preliminary data.</text>
</comment>
<comment type="subcellular location">
    <subcellularLocation>
        <location evidence="2">Nucleus</location>
    </subcellularLocation>
</comment>
<evidence type="ECO:0000256" key="7">
    <source>
        <dbReference type="ARBA" id="ARBA00023242"/>
    </source>
</evidence>